<evidence type="ECO:0000256" key="7">
    <source>
        <dbReference type="ARBA" id="ARBA00023224"/>
    </source>
</evidence>
<dbReference type="GO" id="GO:0007635">
    <property type="term" value="P:chemosensory behavior"/>
    <property type="evidence" value="ECO:0007669"/>
    <property type="project" value="TreeGrafter"/>
</dbReference>
<proteinExistence type="inferred from homology"/>
<comment type="caution">
    <text evidence="9">The sequence shown here is derived from an EMBL/GenBank/DDBJ whole genome shotgun (WGS) entry which is preliminary data.</text>
</comment>
<dbReference type="GO" id="GO:0008049">
    <property type="term" value="P:male courtship behavior"/>
    <property type="evidence" value="ECO:0007669"/>
    <property type="project" value="TreeGrafter"/>
</dbReference>
<keyword evidence="10" id="KW-1185">Reference proteome</keyword>
<comment type="caution">
    <text evidence="8">Lacks conserved residue(s) required for the propagation of feature annotation.</text>
</comment>
<dbReference type="GO" id="GO:0005886">
    <property type="term" value="C:plasma membrane"/>
    <property type="evidence" value="ECO:0007669"/>
    <property type="project" value="UniProtKB-SubCell"/>
</dbReference>
<evidence type="ECO:0000313" key="10">
    <source>
        <dbReference type="Proteomes" id="UP001107558"/>
    </source>
</evidence>
<evidence type="ECO:0000256" key="5">
    <source>
        <dbReference type="ARBA" id="ARBA00023136"/>
    </source>
</evidence>
<feature type="transmembrane region" description="Helical" evidence="8">
    <location>
        <begin position="37"/>
        <end position="55"/>
    </location>
</feature>
<keyword evidence="4 8" id="KW-1133">Transmembrane helix</keyword>
<keyword evidence="2 8" id="KW-1003">Cell membrane</keyword>
<evidence type="ECO:0000256" key="8">
    <source>
        <dbReference type="RuleBase" id="RU363108"/>
    </source>
</evidence>
<feature type="transmembrane region" description="Helical" evidence="8">
    <location>
        <begin position="674"/>
        <end position="693"/>
    </location>
</feature>
<reference evidence="9" key="1">
    <citation type="submission" date="2021-03" db="EMBL/GenBank/DDBJ databases">
        <title>Chromosome level genome of the anhydrobiotic midge Polypedilum vanderplanki.</title>
        <authorList>
            <person name="Yoshida Y."/>
            <person name="Kikawada T."/>
            <person name="Gusev O."/>
        </authorList>
    </citation>
    <scope>NUCLEOTIDE SEQUENCE</scope>
    <source>
        <strain evidence="9">NIAS01</strain>
        <tissue evidence="9">Whole body or cell culture</tissue>
    </source>
</reference>
<dbReference type="EMBL" id="JADBJN010000004">
    <property type="protein sequence ID" value="KAG5669274.1"/>
    <property type="molecule type" value="Genomic_DNA"/>
</dbReference>
<dbReference type="GO" id="GO:0030425">
    <property type="term" value="C:dendrite"/>
    <property type="evidence" value="ECO:0007669"/>
    <property type="project" value="TreeGrafter"/>
</dbReference>
<dbReference type="GO" id="GO:0007165">
    <property type="term" value="P:signal transduction"/>
    <property type="evidence" value="ECO:0007669"/>
    <property type="project" value="UniProtKB-KW"/>
</dbReference>
<evidence type="ECO:0000313" key="9">
    <source>
        <dbReference type="EMBL" id="KAG5669274.1"/>
    </source>
</evidence>
<feature type="transmembrane region" description="Helical" evidence="8">
    <location>
        <begin position="553"/>
        <end position="581"/>
    </location>
</feature>
<comment type="function">
    <text evidence="8">Gustatory receptor which mediates acceptance or avoidance behavior, depending on its substrates.</text>
</comment>
<feature type="transmembrane region" description="Helical" evidence="8">
    <location>
        <begin position="75"/>
        <end position="94"/>
    </location>
</feature>
<dbReference type="OrthoDB" id="6478931at2759"/>
<dbReference type="Pfam" id="PF08395">
    <property type="entry name" value="7tm_7"/>
    <property type="match status" value="3"/>
</dbReference>
<organism evidence="9 10">
    <name type="scientific">Polypedilum vanderplanki</name>
    <name type="common">Sleeping chironomid midge</name>
    <dbReference type="NCBI Taxonomy" id="319348"/>
    <lineage>
        <taxon>Eukaryota</taxon>
        <taxon>Metazoa</taxon>
        <taxon>Ecdysozoa</taxon>
        <taxon>Arthropoda</taxon>
        <taxon>Hexapoda</taxon>
        <taxon>Insecta</taxon>
        <taxon>Pterygota</taxon>
        <taxon>Neoptera</taxon>
        <taxon>Endopterygota</taxon>
        <taxon>Diptera</taxon>
        <taxon>Nematocera</taxon>
        <taxon>Chironomoidea</taxon>
        <taxon>Chironomidae</taxon>
        <taxon>Chironominae</taxon>
        <taxon>Polypedilum</taxon>
        <taxon>Polypedilum</taxon>
    </lineage>
</organism>
<feature type="transmembrane region" description="Helical" evidence="8">
    <location>
        <begin position="131"/>
        <end position="154"/>
    </location>
</feature>
<dbReference type="GO" id="GO:0043025">
    <property type="term" value="C:neuronal cell body"/>
    <property type="evidence" value="ECO:0007669"/>
    <property type="project" value="TreeGrafter"/>
</dbReference>
<dbReference type="Proteomes" id="UP001107558">
    <property type="component" value="Chromosome 4"/>
</dbReference>
<evidence type="ECO:0000256" key="4">
    <source>
        <dbReference type="ARBA" id="ARBA00022989"/>
    </source>
</evidence>
<dbReference type="PANTHER" id="PTHR21143">
    <property type="entry name" value="INVERTEBRATE GUSTATORY RECEPTOR"/>
    <property type="match status" value="1"/>
</dbReference>
<feature type="transmembrane region" description="Helical" evidence="8">
    <location>
        <begin position="364"/>
        <end position="383"/>
    </location>
</feature>
<feature type="transmembrane region" description="Helical" evidence="8">
    <location>
        <begin position="321"/>
        <end position="344"/>
    </location>
</feature>
<sequence>MNQVLSTIKPIYFVAKFFGFFTTKFTENGIKVTKVNFIYAALMSFTIITIFKLRYDLAISNPWYDSPLVFLGFKARQYFGIIGIILIFFGNFIYRNSYLKILETVTKIDQKLADVDLNFNYKKHKIFVIKVLVFLFLSLSLIISANCAVIKIFGPKNTNVLLEIKVWGGLFVTVAVTAFHMVFYCVIVIGIKARFGKINEGLKNLIRSENQRKILEPTNVSTIEKITKNNDNFQNLPPNYSETKQDLKKNSHQIFKKPSVTKPYQKTLQILSKNQKLEQIPENSKKVTKLQQNLKSKSVKIFTNVHLQLCEILKVINFQFLLVNTCFVALNLIAMIFVFFQIFVFARSSVKKSARQMNNLMLSTLWNIFVTFKIAAVTGACAATSREGKKSEKILFEILHKENDEKVAIKLRIFVLQLKHLKPSFSCGLFEYDLGLICMISLLGLKIDKNKIKKISIISTCVLILSLFNLSMIAKLNFTILLANDTDFIYQFYSWFGSVTSITNGSIFMTFVCIIIHGIYERLKRFKEITKINQKFLKEISKLHLKLTKIVDLINLVFIFPIAIVSASNLIGMTFMCFQVIECLILGHFDPRLTATLILVATWNGFLCIVIMIVFIICAKSTNEEKICSEKFYKILRKENDEKLRKKLRIFMQQLKHKKIIFSCGLFDFQYEVILMYFGFLLSYLIVLIQFRISSIM</sequence>
<feature type="transmembrane region" description="Helical" evidence="8">
    <location>
        <begin position="166"/>
        <end position="191"/>
    </location>
</feature>
<name>A0A9J6BHU0_POLVA</name>
<dbReference type="AlphaFoldDB" id="A0A9J6BHU0"/>
<keyword evidence="7 8" id="KW-0807">Transducer</keyword>
<comment type="similarity">
    <text evidence="8">Belongs to the insect chemoreceptor superfamily. Gustatory receptor (GR) family.</text>
</comment>
<evidence type="ECO:0000256" key="3">
    <source>
        <dbReference type="ARBA" id="ARBA00022692"/>
    </source>
</evidence>
<keyword evidence="3 8" id="KW-0812">Transmembrane</keyword>
<dbReference type="GO" id="GO:0050909">
    <property type="term" value="P:sensory perception of taste"/>
    <property type="evidence" value="ECO:0007669"/>
    <property type="project" value="InterPro"/>
</dbReference>
<dbReference type="InterPro" id="IPR013604">
    <property type="entry name" value="7TM_chemorcpt"/>
</dbReference>
<gene>
    <name evidence="9" type="ORF">PVAND_017164</name>
</gene>
<feature type="transmembrane region" description="Helical" evidence="8">
    <location>
        <begin position="494"/>
        <end position="520"/>
    </location>
</feature>
<evidence type="ECO:0000256" key="1">
    <source>
        <dbReference type="ARBA" id="ARBA00004651"/>
    </source>
</evidence>
<dbReference type="GO" id="GO:0030424">
    <property type="term" value="C:axon"/>
    <property type="evidence" value="ECO:0007669"/>
    <property type="project" value="TreeGrafter"/>
</dbReference>
<evidence type="ECO:0000256" key="2">
    <source>
        <dbReference type="ARBA" id="ARBA00022475"/>
    </source>
</evidence>
<comment type="subcellular location">
    <subcellularLocation>
        <location evidence="1 8">Cell membrane</location>
        <topology evidence="1 8">Multi-pass membrane protein</topology>
    </subcellularLocation>
</comment>
<feature type="transmembrane region" description="Helical" evidence="8">
    <location>
        <begin position="593"/>
        <end position="617"/>
    </location>
</feature>
<protein>
    <recommendedName>
        <fullName evidence="8">Gustatory receptor</fullName>
    </recommendedName>
</protein>
<dbReference type="PANTHER" id="PTHR21143:SF133">
    <property type="entry name" value="GUSTATORY AND PHEROMONE RECEPTOR 32A-RELATED"/>
    <property type="match status" value="1"/>
</dbReference>
<keyword evidence="6 8" id="KW-0675">Receptor</keyword>
<feature type="transmembrane region" description="Helical" evidence="8">
    <location>
        <begin position="455"/>
        <end position="474"/>
    </location>
</feature>
<keyword evidence="5 8" id="KW-0472">Membrane</keyword>
<accession>A0A9J6BHU0</accession>
<evidence type="ECO:0000256" key="6">
    <source>
        <dbReference type="ARBA" id="ARBA00023170"/>
    </source>
</evidence>